<dbReference type="EMBL" id="RCTF01000011">
    <property type="protein sequence ID" value="RLP77197.1"/>
    <property type="molecule type" value="Genomic_DNA"/>
</dbReference>
<dbReference type="Proteomes" id="UP000269692">
    <property type="component" value="Unassembled WGS sequence"/>
</dbReference>
<organism evidence="1 2">
    <name type="scientific">Xanthobacter tagetidis</name>
    <dbReference type="NCBI Taxonomy" id="60216"/>
    <lineage>
        <taxon>Bacteria</taxon>
        <taxon>Pseudomonadati</taxon>
        <taxon>Pseudomonadota</taxon>
        <taxon>Alphaproteobacteria</taxon>
        <taxon>Hyphomicrobiales</taxon>
        <taxon>Xanthobacteraceae</taxon>
        <taxon>Xanthobacter</taxon>
    </lineage>
</organism>
<protein>
    <recommendedName>
        <fullName evidence="3">EthD domain-containing protein</fullName>
    </recommendedName>
</protein>
<dbReference type="AlphaFoldDB" id="A0A3L7AAH3"/>
<evidence type="ECO:0008006" key="3">
    <source>
        <dbReference type="Google" id="ProtNLM"/>
    </source>
</evidence>
<dbReference type="RefSeq" id="WP_121624035.1">
    <property type="nucleotide sequence ID" value="NZ_JACIIW010000008.1"/>
</dbReference>
<comment type="caution">
    <text evidence="1">The sequence shown here is derived from an EMBL/GenBank/DDBJ whole genome shotgun (WGS) entry which is preliminary data.</text>
</comment>
<gene>
    <name evidence="1" type="ORF">D9R14_14440</name>
</gene>
<dbReference type="SUPFAM" id="SSF54909">
    <property type="entry name" value="Dimeric alpha+beta barrel"/>
    <property type="match status" value="1"/>
</dbReference>
<dbReference type="InterPro" id="IPR011008">
    <property type="entry name" value="Dimeric_a/b-barrel"/>
</dbReference>
<proteinExistence type="predicted"/>
<reference evidence="1 2" key="1">
    <citation type="submission" date="2018-10" db="EMBL/GenBank/DDBJ databases">
        <title>Xanthobacter tagetidis genome sequencing and assembly.</title>
        <authorList>
            <person name="Maclea K.S."/>
            <person name="Goen A.E."/>
            <person name="Fatima S.A."/>
        </authorList>
    </citation>
    <scope>NUCLEOTIDE SEQUENCE [LARGE SCALE GENOMIC DNA]</scope>
    <source>
        <strain evidence="1 2">ATCC 700314</strain>
    </source>
</reference>
<evidence type="ECO:0000313" key="2">
    <source>
        <dbReference type="Proteomes" id="UP000269692"/>
    </source>
</evidence>
<dbReference type="OrthoDB" id="3034735at2"/>
<sequence>MTEAGPLSGPFALYWECASEAPAAFPDALAGASARRYAAAEGALGLVIAELDAAGAGSGAGLLLPPAPADLSRHLLREVSRTLRPGLDAGAALDAPVVNSIWFDVPPEGEDEFDAWYDTEHIPLLMRSPDWMMVRRFSVLARLPFPATRLSLHYIAREEALASPERQAARATPWRDFLALRDWFKPRTRVFRRL</sequence>
<evidence type="ECO:0000313" key="1">
    <source>
        <dbReference type="EMBL" id="RLP77197.1"/>
    </source>
</evidence>
<name>A0A3L7AAH3_9HYPH</name>
<keyword evidence="2" id="KW-1185">Reference proteome</keyword>
<accession>A0A3L7AAH3</accession>